<dbReference type="RefSeq" id="WP_123847946.1">
    <property type="nucleotide sequence ID" value="NZ_RPDH01000002.1"/>
</dbReference>
<dbReference type="InterPro" id="IPR029055">
    <property type="entry name" value="Ntn_hydrolases_N"/>
</dbReference>
<dbReference type="InterPro" id="IPR043147">
    <property type="entry name" value="Penicillin_amidase_A-knob"/>
</dbReference>
<feature type="binding site" evidence="6">
    <location>
        <position position="343"/>
    </location>
    <ligand>
        <name>Ca(2+)</name>
        <dbReference type="ChEBI" id="CHEBI:29108"/>
    </ligand>
</feature>
<evidence type="ECO:0000313" key="7">
    <source>
        <dbReference type="EMBL" id="RPE08947.1"/>
    </source>
</evidence>
<reference evidence="7 8" key="1">
    <citation type="submission" date="2018-11" db="EMBL/GenBank/DDBJ databases">
        <title>Chitinophaga lutea sp.nov., isolate from arsenic contaminated soil.</title>
        <authorList>
            <person name="Zong Y."/>
        </authorList>
    </citation>
    <scope>NUCLEOTIDE SEQUENCE [LARGE SCALE GENOMIC DNA]</scope>
    <source>
        <strain evidence="7 8">ZY74</strain>
    </source>
</reference>
<dbReference type="EMBL" id="RPDH01000002">
    <property type="protein sequence ID" value="RPE08947.1"/>
    <property type="molecule type" value="Genomic_DNA"/>
</dbReference>
<dbReference type="GO" id="GO:0016811">
    <property type="term" value="F:hydrolase activity, acting on carbon-nitrogen (but not peptide) bonds, in linear amides"/>
    <property type="evidence" value="ECO:0007669"/>
    <property type="project" value="InterPro"/>
</dbReference>
<dbReference type="Gene3D" id="2.30.120.10">
    <property type="match status" value="1"/>
</dbReference>
<evidence type="ECO:0000256" key="4">
    <source>
        <dbReference type="ARBA" id="ARBA00023145"/>
    </source>
</evidence>
<dbReference type="Gene3D" id="3.60.20.10">
    <property type="entry name" value="Glutamine Phosphoribosylpyrophosphate, subunit 1, domain 1"/>
    <property type="match status" value="1"/>
</dbReference>
<dbReference type="InterPro" id="IPR023343">
    <property type="entry name" value="Penicillin_amidase_dom1"/>
</dbReference>
<dbReference type="OrthoDB" id="9759796at2"/>
<evidence type="ECO:0000256" key="1">
    <source>
        <dbReference type="ARBA" id="ARBA00006586"/>
    </source>
</evidence>
<accession>A0A3N4PXZ6</accession>
<dbReference type="GO" id="GO:0017000">
    <property type="term" value="P:antibiotic biosynthetic process"/>
    <property type="evidence" value="ECO:0007669"/>
    <property type="project" value="InterPro"/>
</dbReference>
<keyword evidence="2" id="KW-0732">Signal</keyword>
<dbReference type="SUPFAM" id="SSF56235">
    <property type="entry name" value="N-terminal nucleophile aminohydrolases (Ntn hydrolases)"/>
    <property type="match status" value="1"/>
</dbReference>
<name>A0A3N4PXZ6_9BACT</name>
<keyword evidence="8" id="KW-1185">Reference proteome</keyword>
<feature type="active site" description="Nucleophile" evidence="5">
    <location>
        <position position="271"/>
    </location>
</feature>
<dbReference type="InterPro" id="IPR002692">
    <property type="entry name" value="S45"/>
</dbReference>
<gene>
    <name evidence="7" type="ORF">EGT74_18190</name>
</gene>
<feature type="binding site" evidence="6">
    <location>
        <position position="346"/>
    </location>
    <ligand>
        <name>Ca(2+)</name>
        <dbReference type="ChEBI" id="CHEBI:29108"/>
    </ligand>
</feature>
<comment type="similarity">
    <text evidence="1">Belongs to the peptidase S45 family.</text>
</comment>
<keyword evidence="6" id="KW-0479">Metal-binding</keyword>
<sequence length="801" mass="90577">MRLIPLIVTIALVWALNHKWGSLPAFGMLLSPQHGFWQHAESLAITPEEELLVPGLQGEAQVWFDERMVAHVFAAQERDAYFIQGYLHAKNRLWQMELQTYAAGGRLCEILGANLLQYDRRKRREGMVFAAERAVAAIEADPVSKMQSDAYTAGVNAYIQTLRPRNYPLEYKLLGYSPEPWTNLKTALLIKYMSYDLASTTDDLEYTNARQLYGKEDFDLMYPDFPAQQAPIIPAGTAFPAATKHAVPPADSLLGEFYKLQSPVSDRDKGSNNWVVAGSKTRSGAPILCNDPHLELGLPSLFYEMQIKTPEMNVYGVSLPGAPGIIIGFNDHIGWGLTNGYMDVLDFYRMQFRNGKKEYLFNGEYRPAQLRLEEIKIRGDKPFIDTVAYTEWGPVMYDNTFPDLRSRERFLAMRWTAHDPSNELLAIYRLNHARNYDGYKSAMALWNCPAQNFVYAGKDSGDIAIWHNGRHPLRWKDQGKFVMPGSDSTYAWQGFIPQAENPHSYNPPEGFVSSANQAATDSTYPYHMFGYYDLFRGMRIKEQLSGMQGITPEDMMRLQKDNKNRLAEAALPFLGEFVNASSLTAAQRAYWKTMFAWDAVSAPDSKGATLFLLWWSALEQEIWNDDLVRDSIALRFPDEKTTLFWLMRDTAMHFVDNIRTPQHETLSDAVVTAFQRAADSAAVLDAAGKLTLGKFRGTDIRHLSRSLPALSRMGLNTGGGKHIVNATKKTTGPSWRMIVELGKETKAWGIYPGGQSGNPGSRFYDNMVDDWVDGKYYSLRLYDDKQTSSGIVKKIFFKPGT</sequence>
<dbReference type="Gene3D" id="1.10.1400.10">
    <property type="match status" value="1"/>
</dbReference>
<protein>
    <submittedName>
        <fullName evidence="7">Penicillin acylase family protein</fullName>
    </submittedName>
</protein>
<dbReference type="AlphaFoldDB" id="A0A3N4PXZ6"/>
<comment type="cofactor">
    <cofactor evidence="6">
        <name>Ca(2+)</name>
        <dbReference type="ChEBI" id="CHEBI:29108"/>
    </cofactor>
    <text evidence="6">Binds 1 Ca(2+) ion per dimer.</text>
</comment>
<dbReference type="Gene3D" id="1.10.439.10">
    <property type="entry name" value="Penicillin Amidohydrolase, domain 1"/>
    <property type="match status" value="1"/>
</dbReference>
<dbReference type="PANTHER" id="PTHR34218:SF3">
    <property type="entry name" value="ACYL-HOMOSERINE LACTONE ACYLASE PVDQ"/>
    <property type="match status" value="1"/>
</dbReference>
<dbReference type="InterPro" id="IPR043146">
    <property type="entry name" value="Penicillin_amidase_N_B-knob"/>
</dbReference>
<dbReference type="CDD" id="cd03747">
    <property type="entry name" value="Ntn_PGA_like"/>
    <property type="match status" value="1"/>
</dbReference>
<evidence type="ECO:0000256" key="3">
    <source>
        <dbReference type="ARBA" id="ARBA00022801"/>
    </source>
</evidence>
<dbReference type="Proteomes" id="UP000278351">
    <property type="component" value="Unassembled WGS sequence"/>
</dbReference>
<keyword evidence="6" id="KW-0106">Calcium</keyword>
<evidence type="ECO:0000256" key="5">
    <source>
        <dbReference type="PIRSR" id="PIRSR001227-1"/>
    </source>
</evidence>
<dbReference type="Pfam" id="PF01804">
    <property type="entry name" value="Penicil_amidase"/>
    <property type="match status" value="1"/>
</dbReference>
<organism evidence="7 8">
    <name type="scientific">Chitinophaga lutea</name>
    <dbReference type="NCBI Taxonomy" id="2488634"/>
    <lineage>
        <taxon>Bacteria</taxon>
        <taxon>Pseudomonadati</taxon>
        <taxon>Bacteroidota</taxon>
        <taxon>Chitinophagia</taxon>
        <taxon>Chitinophagales</taxon>
        <taxon>Chitinophagaceae</taxon>
        <taxon>Chitinophaga</taxon>
    </lineage>
</organism>
<evidence type="ECO:0000256" key="2">
    <source>
        <dbReference type="ARBA" id="ARBA00022729"/>
    </source>
</evidence>
<dbReference type="GO" id="GO:0046872">
    <property type="term" value="F:metal ion binding"/>
    <property type="evidence" value="ECO:0007669"/>
    <property type="project" value="UniProtKB-KW"/>
</dbReference>
<proteinExistence type="inferred from homology"/>
<dbReference type="PANTHER" id="PTHR34218">
    <property type="entry name" value="PEPTIDASE S45 PENICILLIN AMIDASE"/>
    <property type="match status" value="1"/>
</dbReference>
<keyword evidence="3" id="KW-0378">Hydrolase</keyword>
<dbReference type="InterPro" id="IPR014395">
    <property type="entry name" value="Pen/GL7ACA/AHL_acylase"/>
</dbReference>
<evidence type="ECO:0000256" key="6">
    <source>
        <dbReference type="PIRSR" id="PIRSR001227-2"/>
    </source>
</evidence>
<dbReference type="PIRSF" id="PIRSF001227">
    <property type="entry name" value="Pen_acylase"/>
    <property type="match status" value="1"/>
</dbReference>
<keyword evidence="4" id="KW-0865">Zymogen</keyword>
<evidence type="ECO:0000313" key="8">
    <source>
        <dbReference type="Proteomes" id="UP000278351"/>
    </source>
</evidence>
<comment type="caution">
    <text evidence="7">The sequence shown here is derived from an EMBL/GenBank/DDBJ whole genome shotgun (WGS) entry which is preliminary data.</text>
</comment>